<name>A0ABM6LYT4_9GAMM</name>
<reference evidence="2 3" key="1">
    <citation type="submission" date="2017-06" db="EMBL/GenBank/DDBJ databases">
        <title>Complete genome of Francisella halioticida.</title>
        <authorList>
            <person name="Sjodin A."/>
        </authorList>
    </citation>
    <scope>NUCLEOTIDE SEQUENCE [LARGE SCALE GENOMIC DNA]</scope>
    <source>
        <strain evidence="2 3">DSM 23729</strain>
    </source>
</reference>
<sequence length="159" mass="17922">MGVIFIKKSSSLAISIFISIFAVLLLLSGYQYWLKSFDIFGINSFTINLYSNAHLLYRGLITVLNITVTNAFKSSLALICVIFIEIVGYILIFNGTIKAINIDKSQNIFSIKYCLLILLQLFSLICLFIFIFMPIIFVITPISSAYEQAQNDSKAHILN</sequence>
<dbReference type="Proteomes" id="UP000249910">
    <property type="component" value="Chromosome"/>
</dbReference>
<evidence type="ECO:0000256" key="1">
    <source>
        <dbReference type="SAM" id="Phobius"/>
    </source>
</evidence>
<feature type="transmembrane region" description="Helical" evidence="1">
    <location>
        <begin position="74"/>
        <end position="92"/>
    </location>
</feature>
<proteinExistence type="predicted"/>
<keyword evidence="1" id="KW-0472">Membrane</keyword>
<keyword evidence="1" id="KW-1133">Transmembrane helix</keyword>
<gene>
    <name evidence="2" type="ORF">CDV26_04205</name>
</gene>
<feature type="transmembrane region" description="Helical" evidence="1">
    <location>
        <begin position="113"/>
        <end position="139"/>
    </location>
</feature>
<dbReference type="EMBL" id="CP022132">
    <property type="protein sequence ID" value="ASG67700.1"/>
    <property type="molecule type" value="Genomic_DNA"/>
</dbReference>
<organism evidence="2 3">
    <name type="scientific">Francisella halioticida</name>
    <dbReference type="NCBI Taxonomy" id="549298"/>
    <lineage>
        <taxon>Bacteria</taxon>
        <taxon>Pseudomonadati</taxon>
        <taxon>Pseudomonadota</taxon>
        <taxon>Gammaproteobacteria</taxon>
        <taxon>Thiotrichales</taxon>
        <taxon>Francisellaceae</taxon>
        <taxon>Francisella</taxon>
    </lineage>
</organism>
<evidence type="ECO:0000313" key="2">
    <source>
        <dbReference type="EMBL" id="ASG67700.1"/>
    </source>
</evidence>
<keyword evidence="1" id="KW-0812">Transmembrane</keyword>
<feature type="transmembrane region" description="Helical" evidence="1">
    <location>
        <begin position="12"/>
        <end position="33"/>
    </location>
</feature>
<keyword evidence="3" id="KW-1185">Reference proteome</keyword>
<accession>A0ABM6LYT4</accession>
<protein>
    <submittedName>
        <fullName evidence="2">Uncharacterized protein</fullName>
    </submittedName>
</protein>
<evidence type="ECO:0000313" key="3">
    <source>
        <dbReference type="Proteomes" id="UP000249910"/>
    </source>
</evidence>